<dbReference type="Proteomes" id="UP000318103">
    <property type="component" value="Unassembled WGS sequence"/>
</dbReference>
<dbReference type="AlphaFoldDB" id="A0A542UEP2"/>
<feature type="region of interest" description="Disordered" evidence="2">
    <location>
        <begin position="1"/>
        <end position="39"/>
    </location>
</feature>
<gene>
    <name evidence="3" type="ORF">FB563_2514</name>
</gene>
<feature type="coiled-coil region" evidence="1">
    <location>
        <begin position="199"/>
        <end position="236"/>
    </location>
</feature>
<organism evidence="3 4">
    <name type="scientific">Streptomyces puniciscabiei</name>
    <dbReference type="NCBI Taxonomy" id="164348"/>
    <lineage>
        <taxon>Bacteria</taxon>
        <taxon>Bacillati</taxon>
        <taxon>Actinomycetota</taxon>
        <taxon>Actinomycetes</taxon>
        <taxon>Kitasatosporales</taxon>
        <taxon>Streptomycetaceae</taxon>
        <taxon>Streptomyces</taxon>
    </lineage>
</organism>
<dbReference type="EMBL" id="VFNX01000001">
    <property type="protein sequence ID" value="TQK97540.1"/>
    <property type="molecule type" value="Genomic_DNA"/>
</dbReference>
<dbReference type="RefSeq" id="WP_142218652.1">
    <property type="nucleotide sequence ID" value="NZ_JBPJFI010000001.1"/>
</dbReference>
<feature type="compositionally biased region" description="Basic and acidic residues" evidence="2">
    <location>
        <begin position="27"/>
        <end position="39"/>
    </location>
</feature>
<keyword evidence="4" id="KW-1185">Reference proteome</keyword>
<evidence type="ECO:0000313" key="4">
    <source>
        <dbReference type="Proteomes" id="UP000318103"/>
    </source>
</evidence>
<comment type="caution">
    <text evidence="3">The sequence shown here is derived from an EMBL/GenBank/DDBJ whole genome shotgun (WGS) entry which is preliminary data.</text>
</comment>
<keyword evidence="1" id="KW-0175">Coiled coil</keyword>
<accession>A0A542UEP2</accession>
<evidence type="ECO:0000256" key="2">
    <source>
        <dbReference type="SAM" id="MobiDB-lite"/>
    </source>
</evidence>
<protein>
    <submittedName>
        <fullName evidence="3">Uncharacterized protein</fullName>
    </submittedName>
</protein>
<sequence>MGKLTEEQRQQRARAGARRKALQAEEDDRRQEEKREQWQREGMYLSREELIAGHPCRGCGEPILDGLGDRPPLLRMTSEERAEYDAEEARYKERHGECRAHRWTVSGSRTQHCGHCCPPPPMGEEQARAIAKILFGHKTDKRDLNDWDLTLTCDHTVRRTQHRDHQHYSTSVVQCPTCGERRGVIEAALVGPTEDSDGKVQQERLATELRAAKAKLERQRKAAIKTEQRIADIAKELGGTQG</sequence>
<feature type="compositionally biased region" description="Basic and acidic residues" evidence="2">
    <location>
        <begin position="1"/>
        <end position="10"/>
    </location>
</feature>
<proteinExistence type="predicted"/>
<name>A0A542UEP2_9ACTN</name>
<reference evidence="3 4" key="1">
    <citation type="submission" date="2019-06" db="EMBL/GenBank/DDBJ databases">
        <title>Sequencing the genomes of 1000 actinobacteria strains.</title>
        <authorList>
            <person name="Klenk H.-P."/>
        </authorList>
    </citation>
    <scope>NUCLEOTIDE SEQUENCE [LARGE SCALE GENOMIC DNA]</scope>
    <source>
        <strain evidence="3 4">DSM 41929</strain>
    </source>
</reference>
<evidence type="ECO:0000313" key="3">
    <source>
        <dbReference type="EMBL" id="TQK97540.1"/>
    </source>
</evidence>
<evidence type="ECO:0000256" key="1">
    <source>
        <dbReference type="SAM" id="Coils"/>
    </source>
</evidence>
<dbReference type="OrthoDB" id="4171568at2"/>
<feature type="compositionally biased region" description="Basic residues" evidence="2">
    <location>
        <begin position="11"/>
        <end position="21"/>
    </location>
</feature>